<keyword evidence="1" id="KW-0711">Selenium</keyword>
<reference evidence="3 4" key="1">
    <citation type="submission" date="2016-10" db="EMBL/GenBank/DDBJ databases">
        <authorList>
            <person name="de Groot N.N."/>
        </authorList>
    </citation>
    <scope>NUCLEOTIDE SEQUENCE [LARGE SCALE GENOMIC DNA]</scope>
    <source>
        <strain evidence="3 4">DSM 7343</strain>
    </source>
</reference>
<organism evidence="3 4">
    <name type="scientific">Desulfuromusa kysingii</name>
    <dbReference type="NCBI Taxonomy" id="37625"/>
    <lineage>
        <taxon>Bacteria</taxon>
        <taxon>Pseudomonadati</taxon>
        <taxon>Thermodesulfobacteriota</taxon>
        <taxon>Desulfuromonadia</taxon>
        <taxon>Desulfuromonadales</taxon>
        <taxon>Geopsychrobacteraceae</taxon>
        <taxon>Desulfuromusa</taxon>
    </lineage>
</organism>
<sequence>MQETIELEKALQQRRKGALLIDVRTPAEFAESTIPGAVNVPIFSNEERAQVGTLYKLQGKRDARTRGVEIVAPKIPALLRQVEAARRGHSGPVIVFCWRGGMRSLAMTSFMNLAGIPARQLLGGHKGFRRTVLDFFEQQQWPPVFVLRGLTGVGKTRILTQLQQRDYPVIDLEGLANHRGSAFGALGLEPQPLQKQFDALLWDRLDQLRDRSYLVTEGESLHIGRLMVPKTFHQAMQIQTSLWITATLDVRTQIILEDYPALDQLREQFQRPIMALKERLGRNVVNEFLKLLNSGEWDKLVRELMVRYYDPLYMHTLPEQRIEVELETVASATAKVAAVLDKITADKDGLL</sequence>
<proteinExistence type="predicted"/>
<dbReference type="NCBIfam" id="TIGR03167">
    <property type="entry name" value="tRNA_sel_U_synt"/>
    <property type="match status" value="1"/>
</dbReference>
<dbReference type="NCBIfam" id="NF008750">
    <property type="entry name" value="PRK11784.1-2"/>
    <property type="match status" value="1"/>
</dbReference>
<dbReference type="PANTHER" id="PTHR30401">
    <property type="entry name" value="TRNA 2-SELENOURIDINE SYNTHASE"/>
    <property type="match status" value="1"/>
</dbReference>
<dbReference type="InterPro" id="IPR036873">
    <property type="entry name" value="Rhodanese-like_dom_sf"/>
</dbReference>
<dbReference type="EMBL" id="FNQN01000002">
    <property type="protein sequence ID" value="SEA01208.1"/>
    <property type="molecule type" value="Genomic_DNA"/>
</dbReference>
<dbReference type="AlphaFoldDB" id="A0A1H3XRR8"/>
<dbReference type="GO" id="GO:0043828">
    <property type="term" value="F:tRNA 2-selenouridine synthase activity"/>
    <property type="evidence" value="ECO:0007669"/>
    <property type="project" value="InterPro"/>
</dbReference>
<dbReference type="InterPro" id="IPR027417">
    <property type="entry name" value="P-loop_NTPase"/>
</dbReference>
<accession>A0A1H3XRR8</accession>
<protein>
    <submittedName>
        <fullName evidence="3">tRNA 2-selenouridine synthase</fullName>
    </submittedName>
</protein>
<dbReference type="GO" id="GO:0002098">
    <property type="term" value="P:tRNA wobble uridine modification"/>
    <property type="evidence" value="ECO:0007669"/>
    <property type="project" value="InterPro"/>
</dbReference>
<dbReference type="InterPro" id="IPR017582">
    <property type="entry name" value="SelU"/>
</dbReference>
<dbReference type="InterPro" id="IPR058840">
    <property type="entry name" value="AAA_SelU"/>
</dbReference>
<dbReference type="PROSITE" id="PS50206">
    <property type="entry name" value="RHODANESE_3"/>
    <property type="match status" value="1"/>
</dbReference>
<dbReference type="NCBIfam" id="NF008752">
    <property type="entry name" value="PRK11784.1-4"/>
    <property type="match status" value="1"/>
</dbReference>
<dbReference type="SUPFAM" id="SSF52540">
    <property type="entry name" value="P-loop containing nucleoside triphosphate hydrolases"/>
    <property type="match status" value="1"/>
</dbReference>
<dbReference type="SMART" id="SM00450">
    <property type="entry name" value="RHOD"/>
    <property type="match status" value="1"/>
</dbReference>
<keyword evidence="4" id="KW-1185">Reference proteome</keyword>
<feature type="domain" description="Rhodanese" evidence="2">
    <location>
        <begin position="14"/>
        <end position="137"/>
    </location>
</feature>
<dbReference type="STRING" id="37625.SAMN05660420_01062"/>
<dbReference type="PANTHER" id="PTHR30401:SF0">
    <property type="entry name" value="TRNA 2-SELENOURIDINE SYNTHASE"/>
    <property type="match status" value="1"/>
</dbReference>
<evidence type="ECO:0000313" key="4">
    <source>
        <dbReference type="Proteomes" id="UP000199409"/>
    </source>
</evidence>
<evidence type="ECO:0000256" key="1">
    <source>
        <dbReference type="ARBA" id="ARBA00023266"/>
    </source>
</evidence>
<dbReference type="SUPFAM" id="SSF52821">
    <property type="entry name" value="Rhodanese/Cell cycle control phosphatase"/>
    <property type="match status" value="1"/>
</dbReference>
<gene>
    <name evidence="3" type="ORF">SAMN05660420_01062</name>
</gene>
<dbReference type="Gene3D" id="3.40.250.10">
    <property type="entry name" value="Rhodanese-like domain"/>
    <property type="match status" value="1"/>
</dbReference>
<dbReference type="Pfam" id="PF00581">
    <property type="entry name" value="Rhodanese"/>
    <property type="match status" value="1"/>
</dbReference>
<evidence type="ECO:0000313" key="3">
    <source>
        <dbReference type="EMBL" id="SEA01208.1"/>
    </source>
</evidence>
<dbReference type="OrthoDB" id="285281at2"/>
<dbReference type="InterPro" id="IPR001763">
    <property type="entry name" value="Rhodanese-like_dom"/>
</dbReference>
<dbReference type="Proteomes" id="UP000199409">
    <property type="component" value="Unassembled WGS sequence"/>
</dbReference>
<name>A0A1H3XRR8_9BACT</name>
<evidence type="ECO:0000259" key="2">
    <source>
        <dbReference type="PROSITE" id="PS50206"/>
    </source>
</evidence>
<dbReference type="RefSeq" id="WP_092345423.1">
    <property type="nucleotide sequence ID" value="NZ_FNQN01000002.1"/>
</dbReference>
<dbReference type="Pfam" id="PF26341">
    <property type="entry name" value="AAA_SelU"/>
    <property type="match status" value="1"/>
</dbReference>